<feature type="domain" description="Nephrocystin 3-like N-terminal" evidence="4">
    <location>
        <begin position="218"/>
        <end position="381"/>
    </location>
</feature>
<proteinExistence type="predicted"/>
<feature type="repeat" description="ANK" evidence="3">
    <location>
        <begin position="982"/>
        <end position="1014"/>
    </location>
</feature>
<reference evidence="5" key="1">
    <citation type="submission" date="2021-10" db="EMBL/GenBank/DDBJ databases">
        <authorList>
            <person name="Piombo E."/>
        </authorList>
    </citation>
    <scope>NUCLEOTIDE SEQUENCE</scope>
</reference>
<dbReference type="Gene3D" id="1.25.40.20">
    <property type="entry name" value="Ankyrin repeat-containing domain"/>
    <property type="match status" value="5"/>
</dbReference>
<gene>
    <name evidence="5" type="ORF">CBYS24578_00005314</name>
</gene>
<dbReference type="Pfam" id="PF12796">
    <property type="entry name" value="Ank_2"/>
    <property type="match status" value="2"/>
</dbReference>
<evidence type="ECO:0000313" key="6">
    <source>
        <dbReference type="Proteomes" id="UP000754883"/>
    </source>
</evidence>
<comment type="caution">
    <text evidence="5">The sequence shown here is derived from an EMBL/GenBank/DDBJ whole genome shotgun (WGS) entry which is preliminary data.</text>
</comment>
<dbReference type="PROSITE" id="PS50088">
    <property type="entry name" value="ANK_REPEAT"/>
    <property type="match status" value="5"/>
</dbReference>
<dbReference type="SUPFAM" id="SSF52540">
    <property type="entry name" value="P-loop containing nucleoside triphosphate hydrolases"/>
    <property type="match status" value="1"/>
</dbReference>
<dbReference type="Proteomes" id="UP000754883">
    <property type="component" value="Unassembled WGS sequence"/>
</dbReference>
<keyword evidence="6" id="KW-1185">Reference proteome</keyword>
<name>A0A9N9UHJ8_9HYPO</name>
<protein>
    <recommendedName>
        <fullName evidence="4">Nephrocystin 3-like N-terminal domain-containing protein</fullName>
    </recommendedName>
</protein>
<dbReference type="InterPro" id="IPR027417">
    <property type="entry name" value="P-loop_NTPase"/>
</dbReference>
<dbReference type="SMART" id="SM00248">
    <property type="entry name" value="ANK"/>
    <property type="match status" value="14"/>
</dbReference>
<feature type="repeat" description="ANK" evidence="3">
    <location>
        <begin position="1693"/>
        <end position="1719"/>
    </location>
</feature>
<evidence type="ECO:0000259" key="4">
    <source>
        <dbReference type="Pfam" id="PF24883"/>
    </source>
</evidence>
<dbReference type="InterPro" id="IPR056884">
    <property type="entry name" value="NPHP3-like_N"/>
</dbReference>
<dbReference type="PROSITE" id="PS50297">
    <property type="entry name" value="ANK_REP_REGION"/>
    <property type="match status" value="4"/>
</dbReference>
<evidence type="ECO:0000256" key="2">
    <source>
        <dbReference type="ARBA" id="ARBA00023043"/>
    </source>
</evidence>
<feature type="repeat" description="ANK" evidence="3">
    <location>
        <begin position="1582"/>
        <end position="1614"/>
    </location>
</feature>
<dbReference type="SUPFAM" id="SSF48403">
    <property type="entry name" value="Ankyrin repeat"/>
    <property type="match status" value="4"/>
</dbReference>
<dbReference type="PRINTS" id="PR01415">
    <property type="entry name" value="ANKYRIN"/>
</dbReference>
<dbReference type="InterPro" id="IPR036770">
    <property type="entry name" value="Ankyrin_rpt-contain_sf"/>
</dbReference>
<keyword evidence="2 3" id="KW-0040">ANK repeat</keyword>
<dbReference type="PANTHER" id="PTHR24123:SF33">
    <property type="entry name" value="PROTEIN HOS4"/>
    <property type="match status" value="1"/>
</dbReference>
<feature type="repeat" description="ANK" evidence="3">
    <location>
        <begin position="1549"/>
        <end position="1581"/>
    </location>
</feature>
<dbReference type="OrthoDB" id="194358at2759"/>
<dbReference type="InterPro" id="IPR051165">
    <property type="entry name" value="Multifunctional_ANK_Repeat"/>
</dbReference>
<dbReference type="Pfam" id="PF00023">
    <property type="entry name" value="Ank"/>
    <property type="match status" value="2"/>
</dbReference>
<dbReference type="EMBL" id="CABFNO020001467">
    <property type="protein sequence ID" value="CAG9989664.1"/>
    <property type="molecule type" value="Genomic_DNA"/>
</dbReference>
<evidence type="ECO:0000256" key="1">
    <source>
        <dbReference type="ARBA" id="ARBA00022737"/>
    </source>
</evidence>
<feature type="repeat" description="ANK" evidence="3">
    <location>
        <begin position="1836"/>
        <end position="1865"/>
    </location>
</feature>
<dbReference type="InterPro" id="IPR002110">
    <property type="entry name" value="Ankyrin_rpt"/>
</dbReference>
<keyword evidence="1" id="KW-0677">Repeat</keyword>
<accession>A0A9N9UHJ8</accession>
<dbReference type="Gene3D" id="3.40.50.300">
    <property type="entry name" value="P-loop containing nucleotide triphosphate hydrolases"/>
    <property type="match status" value="1"/>
</dbReference>
<evidence type="ECO:0000256" key="3">
    <source>
        <dbReference type="PROSITE-ProRule" id="PRU00023"/>
    </source>
</evidence>
<evidence type="ECO:0000313" key="5">
    <source>
        <dbReference type="EMBL" id="CAG9989664.1"/>
    </source>
</evidence>
<dbReference type="PANTHER" id="PTHR24123">
    <property type="entry name" value="ANKYRIN REPEAT-CONTAINING"/>
    <property type="match status" value="1"/>
</dbReference>
<organism evidence="5 6">
    <name type="scientific">Clonostachys byssicola</name>
    <dbReference type="NCBI Taxonomy" id="160290"/>
    <lineage>
        <taxon>Eukaryota</taxon>
        <taxon>Fungi</taxon>
        <taxon>Dikarya</taxon>
        <taxon>Ascomycota</taxon>
        <taxon>Pezizomycotina</taxon>
        <taxon>Sordariomycetes</taxon>
        <taxon>Hypocreomycetidae</taxon>
        <taxon>Hypocreales</taxon>
        <taxon>Bionectriaceae</taxon>
        <taxon>Clonostachys</taxon>
    </lineage>
</organism>
<dbReference type="Pfam" id="PF24883">
    <property type="entry name" value="NPHP3_N"/>
    <property type="match status" value="1"/>
</dbReference>
<sequence length="2221" mass="250271">MADPLSVSASIAGIISLADIVFRYVFRYARAAAGAKDEIQALSAEIHDLGGVLRNLDALCRTLEAEPNQGFDPSLRLHCLFQIQGTFDKIEKKLKRPTEAFNKRAKPTELREKLKWPFTSSDTKDLLAKLSRYKETLTLAASMDTINEFQLLLTKQIEQGQKIDMLGGKLDAIKACTEIPTKIMLDDRKRNVLDFFLKPETNPQINLDQSIKLRHRTTGRWLSNDETYRDWLDHPGSRLWLNGLAGGGKTVLAGVVIQDALSASSADVGVAFFFCDYKKEATLTPVNVLGGLASQLARQKDEFFDLLQEYYEELHPVRGLDKQADADELRARLCSMAEGLKNLIIVVDGIDECGDRTSDVLENLVELADTAENVTIALFSRDEVDIQDHLQSFDRIPIAAHTEDLRDYVRAELEQRTHSGRLSLNNMDLKNEIGEELVGRANGMFRWVVCQLDYLCEFSTDDDRREALKELPPTLHESYTRLLVRIHGRPLKVCKMVQMCLHFIAFFPWSLSIQELCQAVSVPEGVSVSLSGSRMISKRDILRECSSLIRISANGESFEFAHFTVQEFLQDSSLLRTPDLEGFHMSKAKSNSILATQCVRFLQLRNFDRQPSKAQEWLNYKFERTSSYPFYDKAAIAWPILSREQLESEELLDAVKSLFHPFRTSFFLPWAEDLFDYIMGGMQAEVTSWQKSQTRFDSALQDRHSPAWVIEGGIKPLHLSAILNIPEITAFLLSKEDKTVLHAKSRLGTPLYLAEASILGIPIRPYDDNGSIKLNSDLCAVSRRRVETISYLTKAGADLAMLLDNPNVFFSASIIDFGLRSFDSSLQLLKAGFVPSDHDIRRFAHSLSLTNSRPEDHELESSFLEILNYLKDSDAYSSTWGFELGKCLWSACVELNFSFTKHPELTDTRISLSKETLMDKIRTAIKIDDVEQLRVCLQDPRVSITDNGDGGTLLHDAVWACALHCTRLLLSLKSDPSAKNEKGRSPVHWCHHLTDVEILKLLVEYNTEVFLQDSFGRNLWHYYAIDRDFHVSILDILFKIDMERGHNSLLAEDTYGFTPLELCLGEDLKDEEIFLFIDYCDRMPNFWQAHRCVFPIAARRGRKHVLKKLMDLNVIPKTIGPSEMSPLHELGLMSDLKTVTILKNLYPAACQLRVGDHTPLEYYLNNILCGPACAPSGEVFMPDKDVIHDLYCEQLSGSDQIGRTGLWRYTCKLLTQFMKACAFCAHHCSGVHDHVIGKSIIEVMIDLGAMKDYESQTSLSGVKLLFEDVLMALKDRSNVRLNTQQFINISTVEKVISSSQYWEPNSPWAIELLREVIMCKDVATVRYLLDSGLDPHQRLGTETTIEYACLGSNLEWLCDSEDGKEVFQCLLDHSNPERLKDWDYKGLSLLHRVETQSYEPGLHWVIDKLVEMGLDTNAFNSSPEIATTERLPPLVYHLNQGSLFCASVLLELGADPNMAPPNGMGTIMMATYWGYTSILDATLASSKKSGLKVRWEAPMIIEKYSPSAGKYQDEKDCTAIHLACSMGHLDCVKFFNEQSLLSIESLSCSQRTPLHFCAEQGYPDIAKYLVESGAKIDSKDANGDTPLHLAACQGRIQTVKLLVELGATDGINKSFKNPALLASEFGHQEIAQFLEQEFGKMSHRDPYLISDVSQIQKKELLSKLYPAIEDGNIETCRLLLTKKCPLNIHLSPYNYTPMQYAISKNQPEIAKMLLDHGASPLGNVWTNTHRGVQYACHFLETGSLPEQKTFISLLPNILSRILEEGGNFLQPTRSQELPICDAFRARNIQAVRTILFFLRENSEQISRRSHLEPQEVVPSILNTLCDYDLGRPVLVTPLHLATYYDLVELMQLLLENGANPDALDSHGYSPLEVVHSSPAAQLLIEWGASVPPSMVIANMQVISEKIGFIMNPRNIASTSQNAFRIAFKHVLGRSLSYQSYHWERIHVKGRGFVQNLELLDISLHDKRIGDTSLINALLQVYHGQEYFLNSPRLLDQLEPFNWQLLKTRRVPVFLEKLFRHYSRRLSRDGFQRWANLQPKKGWSPLCRAAIFGDVVCVKNCLSLGAEVDFEGCPLGSALMAASTCGQLETVKVLVKHGSAISYTGKEGTMSALSAARSKAVRRFLLVGQFQGPKAIGDVDPRSNSSDDKNLKFWSGIAQARLRLDTIDQDPEMSSLDYATFLARIKLDMRGRVASIIDGVQYCGSDGSIAMIKNAGPKMYWE</sequence>